<evidence type="ECO:0000313" key="2">
    <source>
        <dbReference type="Proteomes" id="UP000464378"/>
    </source>
</evidence>
<dbReference type="AlphaFoldDB" id="A0A6C2YIB0"/>
<evidence type="ECO:0000313" key="1">
    <source>
        <dbReference type="EMBL" id="VIP01104.1"/>
    </source>
</evidence>
<dbReference type="InParanoid" id="A0A6C2YIB0"/>
<dbReference type="Proteomes" id="UP000464378">
    <property type="component" value="Chromosome"/>
</dbReference>
<accession>A0A6C2YIB0</accession>
<protein>
    <submittedName>
        <fullName evidence="1">Uncharacterized protein</fullName>
    </submittedName>
</protein>
<keyword evidence="2" id="KW-1185">Reference proteome</keyword>
<dbReference type="EMBL" id="LR586016">
    <property type="protein sequence ID" value="VIP01104.1"/>
    <property type="molecule type" value="Genomic_DNA"/>
</dbReference>
<proteinExistence type="predicted"/>
<organism evidence="1">
    <name type="scientific">Tuwongella immobilis</name>
    <dbReference type="NCBI Taxonomy" id="692036"/>
    <lineage>
        <taxon>Bacteria</taxon>
        <taxon>Pseudomonadati</taxon>
        <taxon>Planctomycetota</taxon>
        <taxon>Planctomycetia</taxon>
        <taxon>Gemmatales</taxon>
        <taxon>Gemmataceae</taxon>
        <taxon>Tuwongella</taxon>
    </lineage>
</organism>
<reference evidence="1" key="1">
    <citation type="submission" date="2019-04" db="EMBL/GenBank/DDBJ databases">
        <authorList>
            <consortium name="Science for Life Laboratories"/>
        </authorList>
    </citation>
    <scope>NUCLEOTIDE SEQUENCE</scope>
    <source>
        <strain evidence="1">MBLW1</strain>
    </source>
</reference>
<sequence length="62" mass="6856">MVPASPRLLRGTVRSTPPRISGLKAMDSASIVVPHGISLNTEVLAIQSVMYNERVNRWIKLK</sequence>
<dbReference type="KEGG" id="tim:GMBLW1_28560"/>
<gene>
    <name evidence="1" type="ORF">GMBLW1_28560</name>
</gene>
<name>A0A6C2YIB0_9BACT</name>
<dbReference type="EMBL" id="LR593887">
    <property type="protein sequence ID" value="VTR97633.1"/>
    <property type="molecule type" value="Genomic_DNA"/>
</dbReference>